<keyword evidence="7" id="KW-0966">Cell projection</keyword>
<keyword evidence="7" id="KW-0969">Cilium</keyword>
<organism evidence="7 8">
    <name type="scientific">Allopseudospirillum japonicum</name>
    <dbReference type="NCBI Taxonomy" id="64971"/>
    <lineage>
        <taxon>Bacteria</taxon>
        <taxon>Pseudomonadati</taxon>
        <taxon>Pseudomonadota</taxon>
        <taxon>Gammaproteobacteria</taxon>
        <taxon>Oceanospirillales</taxon>
        <taxon>Oceanospirillaceae</taxon>
        <taxon>Allopseudospirillum</taxon>
    </lineage>
</organism>
<dbReference type="GO" id="GO:0005576">
    <property type="term" value="C:extracellular region"/>
    <property type="evidence" value="ECO:0007669"/>
    <property type="project" value="UniProtKB-SubCell"/>
</dbReference>
<evidence type="ECO:0000256" key="4">
    <source>
        <dbReference type="RuleBase" id="RU362073"/>
    </source>
</evidence>
<keyword evidence="8" id="KW-1185">Reference proteome</keyword>
<sequence>MAQVINTNMASIMAQRNLNNAQKANETALQRLSSGMRINSAKDDAAGLAISTRFDAQIRGTNMGIRNANDGISLAQTAEGALGAVNDNLQRMRELAVQAANGTLNETDRAALQQEVSSLVSEVDRTVRDTNFNGTKLLDGSFDGVNFQIGANSGQTVGVTVGNMSTNVLGAAESAGASAYGNNVSLAKGDAVVNGVVIGPSFREDDKASFADKANSAIAKAAAFNLHSDETGVRAEVDVNRVEGGNMANRTTATAASAAIAINGVTVTIGIGGQDAEADRESVVAAINAKSDLTGVVAINTGDDATGVILEAADGRNITLGIATDVGTINSGASAATALGLNQNMFAGAAATLDNSASYATANTHVGGYTLRSVDGRDIEVKSATNNIANAGLVEDTYEKGVSSVSNTLANKSVGGASLPTASTAFGTSNDLLTGDLVINNTSIAATRATDDTASIAGNAGSAIALAAAINRSSEQTGVTAEVDENVMLGGTMSLATAGATAAGSFSLNGVQIQFSQTSDTGVRRQDVVAQINQVSAQTGVTAIDTGEDSKGIQLVAADGRNIVLDATGTTDMAGLQAATGIVGSATGTDVVSITKSTVTLKAAQDITVEAGTNGAAGLANSAFKAGTYGQSEGGQALKDIDISTVAGANKALEAIDNAISSVAQVRGDLGAFQNRMESTIRTQEVSSENLTGANSRIRDADFASETAELSRTQVLQQAGVSVLAQANQRPQSVLSLLG</sequence>
<dbReference type="Gene3D" id="1.20.1330.10">
    <property type="entry name" value="f41 fragment of flagellin, N-terminal domain"/>
    <property type="match status" value="1"/>
</dbReference>
<dbReference type="GO" id="GO:0009288">
    <property type="term" value="C:bacterial-type flagellum"/>
    <property type="evidence" value="ECO:0007669"/>
    <property type="project" value="UniProtKB-SubCell"/>
</dbReference>
<dbReference type="GO" id="GO:0005198">
    <property type="term" value="F:structural molecule activity"/>
    <property type="evidence" value="ECO:0007669"/>
    <property type="project" value="UniProtKB-UniRule"/>
</dbReference>
<dbReference type="PANTHER" id="PTHR42792:SF2">
    <property type="entry name" value="FLAGELLIN"/>
    <property type="match status" value="1"/>
</dbReference>
<evidence type="ECO:0000256" key="1">
    <source>
        <dbReference type="ARBA" id="ARBA00005709"/>
    </source>
</evidence>
<evidence type="ECO:0000259" key="6">
    <source>
        <dbReference type="Pfam" id="PF00700"/>
    </source>
</evidence>
<dbReference type="PRINTS" id="PR00207">
    <property type="entry name" value="FLAGELLIN"/>
</dbReference>
<dbReference type="EMBL" id="FNYH01000014">
    <property type="protein sequence ID" value="SEI86977.1"/>
    <property type="molecule type" value="Genomic_DNA"/>
</dbReference>
<dbReference type="AlphaFoldDB" id="A0A1H6UBG1"/>
<keyword evidence="2 4" id="KW-0964">Secreted</keyword>
<protein>
    <recommendedName>
        <fullName evidence="4">Flagellin</fullName>
    </recommendedName>
</protein>
<evidence type="ECO:0000313" key="8">
    <source>
        <dbReference type="Proteomes" id="UP000242999"/>
    </source>
</evidence>
<dbReference type="SUPFAM" id="SSF64518">
    <property type="entry name" value="Phase 1 flagellin"/>
    <property type="match status" value="2"/>
</dbReference>
<evidence type="ECO:0000259" key="5">
    <source>
        <dbReference type="Pfam" id="PF00669"/>
    </source>
</evidence>
<dbReference type="Pfam" id="PF00669">
    <property type="entry name" value="Flagellin_N"/>
    <property type="match status" value="1"/>
</dbReference>
<accession>A0A1H6UBG1</accession>
<dbReference type="Gene3D" id="2.170.280.10">
    <property type="entry name" value="f41 fragment of flagellin, middle domain"/>
    <property type="match status" value="1"/>
</dbReference>
<dbReference type="InterPro" id="IPR042187">
    <property type="entry name" value="Flagellin_C_sub2"/>
</dbReference>
<comment type="subcellular location">
    <subcellularLocation>
        <location evidence="4">Secreted</location>
    </subcellularLocation>
    <subcellularLocation>
        <location evidence="4">Bacterial flagellum</location>
    </subcellularLocation>
</comment>
<dbReference type="PANTHER" id="PTHR42792">
    <property type="entry name" value="FLAGELLIN"/>
    <property type="match status" value="1"/>
</dbReference>
<proteinExistence type="inferred from homology"/>
<dbReference type="Gene3D" id="6.10.10.10">
    <property type="entry name" value="Flagellar export chaperone, C-terminal domain"/>
    <property type="match status" value="1"/>
</dbReference>
<name>A0A1H6UBG1_9GAMM</name>
<evidence type="ECO:0000256" key="2">
    <source>
        <dbReference type="ARBA" id="ARBA00022525"/>
    </source>
</evidence>
<dbReference type="InterPro" id="IPR001492">
    <property type="entry name" value="Flagellin"/>
</dbReference>
<comment type="function">
    <text evidence="4">Flagellin is the subunit protein which polymerizes to form the filaments of bacterial flagella.</text>
</comment>
<dbReference type="Gene3D" id="2.30.220.10">
    <property type="entry name" value="f41 fragment of flagellin, C-terminal domain"/>
    <property type="match status" value="1"/>
</dbReference>
<dbReference type="Gene3D" id="6.10.280.190">
    <property type="match status" value="1"/>
</dbReference>
<dbReference type="Pfam" id="PF00700">
    <property type="entry name" value="Flagellin_C"/>
    <property type="match status" value="1"/>
</dbReference>
<reference evidence="8" key="1">
    <citation type="submission" date="2016-10" db="EMBL/GenBank/DDBJ databases">
        <authorList>
            <person name="Varghese N."/>
            <person name="Submissions S."/>
        </authorList>
    </citation>
    <scope>NUCLEOTIDE SEQUENCE [LARGE SCALE GENOMIC DNA]</scope>
    <source>
        <strain evidence="8">DSM 7165</strain>
    </source>
</reference>
<feature type="domain" description="Flagellin C-terminal" evidence="6">
    <location>
        <begin position="653"/>
        <end position="738"/>
    </location>
</feature>
<dbReference type="STRING" id="64971.SAMN05421831_11426"/>
<evidence type="ECO:0000313" key="7">
    <source>
        <dbReference type="EMBL" id="SEI86977.1"/>
    </source>
</evidence>
<keyword evidence="3 4" id="KW-0975">Bacterial flagellum</keyword>
<dbReference type="Proteomes" id="UP000242999">
    <property type="component" value="Unassembled WGS sequence"/>
</dbReference>
<keyword evidence="7" id="KW-0282">Flagellum</keyword>
<feature type="domain" description="Flagellin N-terminal" evidence="5">
    <location>
        <begin position="5"/>
        <end position="142"/>
    </location>
</feature>
<dbReference type="Gene3D" id="3.30.70.2120">
    <property type="match status" value="2"/>
</dbReference>
<evidence type="ECO:0000256" key="3">
    <source>
        <dbReference type="ARBA" id="ARBA00023143"/>
    </source>
</evidence>
<dbReference type="InterPro" id="IPR046358">
    <property type="entry name" value="Flagellin_C"/>
</dbReference>
<dbReference type="OrthoDB" id="9796789at2"/>
<dbReference type="RefSeq" id="WP_093311883.1">
    <property type="nucleotide sequence ID" value="NZ_FNYH01000014.1"/>
</dbReference>
<comment type="similarity">
    <text evidence="1 4">Belongs to the bacterial flagellin family.</text>
</comment>
<dbReference type="InterPro" id="IPR001029">
    <property type="entry name" value="Flagellin_N"/>
</dbReference>
<gene>
    <name evidence="7" type="ORF">SAMN05421831_11426</name>
</gene>